<dbReference type="GeneID" id="113432223"/>
<feature type="region of interest" description="Disordered" evidence="1">
    <location>
        <begin position="136"/>
        <end position="165"/>
    </location>
</feature>
<protein>
    <submittedName>
        <fullName evidence="3">Monocarboxylate transporter 8-like</fullName>
    </submittedName>
</protein>
<name>A0A6J1W4E4_9SAUR</name>
<evidence type="ECO:0000256" key="1">
    <source>
        <dbReference type="SAM" id="MobiDB-lite"/>
    </source>
</evidence>
<dbReference type="RefSeq" id="XP_026550192.1">
    <property type="nucleotide sequence ID" value="XM_026694407.1"/>
</dbReference>
<feature type="non-terminal residue" evidence="3">
    <location>
        <position position="165"/>
    </location>
</feature>
<accession>A0A6J1W4E4</accession>
<dbReference type="KEGG" id="nss:113432223"/>
<feature type="region of interest" description="Disordered" evidence="1">
    <location>
        <begin position="1"/>
        <end position="36"/>
    </location>
</feature>
<gene>
    <name evidence="3" type="primary">LOC113432223</name>
</gene>
<dbReference type="Proteomes" id="UP000504612">
    <property type="component" value="Unplaced"/>
</dbReference>
<keyword evidence="2" id="KW-1185">Reference proteome</keyword>
<feature type="compositionally biased region" description="Basic and acidic residues" evidence="1">
    <location>
        <begin position="138"/>
        <end position="147"/>
    </location>
</feature>
<feature type="region of interest" description="Disordered" evidence="1">
    <location>
        <begin position="53"/>
        <end position="89"/>
    </location>
</feature>
<reference evidence="3" key="1">
    <citation type="submission" date="2025-08" db="UniProtKB">
        <authorList>
            <consortium name="RefSeq"/>
        </authorList>
    </citation>
    <scope>IDENTIFICATION</scope>
</reference>
<proteinExistence type="predicted"/>
<dbReference type="AlphaFoldDB" id="A0A6J1W4E4"/>
<evidence type="ECO:0000313" key="2">
    <source>
        <dbReference type="Proteomes" id="UP000504612"/>
    </source>
</evidence>
<organism evidence="2 3">
    <name type="scientific">Notechis scutatus</name>
    <name type="common">mainland tiger snake</name>
    <dbReference type="NCBI Taxonomy" id="8663"/>
    <lineage>
        <taxon>Eukaryota</taxon>
        <taxon>Metazoa</taxon>
        <taxon>Chordata</taxon>
        <taxon>Craniata</taxon>
        <taxon>Vertebrata</taxon>
        <taxon>Euteleostomi</taxon>
        <taxon>Lepidosauria</taxon>
        <taxon>Squamata</taxon>
        <taxon>Bifurcata</taxon>
        <taxon>Unidentata</taxon>
        <taxon>Episquamata</taxon>
        <taxon>Toxicofera</taxon>
        <taxon>Serpentes</taxon>
        <taxon>Colubroidea</taxon>
        <taxon>Elapidae</taxon>
        <taxon>Hydrophiinae</taxon>
        <taxon>Notechis</taxon>
    </lineage>
</organism>
<sequence>MSPASKEVEGGTAPSAPEESESAGEDEPKRENGIWCPREALLASGVAELDLVATGLGATQSPPEKAAEQSEPPPPPQVHPETAEPPEGGWGWVVMLASMWCNGTVFGIQNSCGILFKSLLSEFGDPKDEQLMFRTAQRKGDERKEPSRFPPTRGWNFLQPHDNSN</sequence>
<evidence type="ECO:0000313" key="3">
    <source>
        <dbReference type="RefSeq" id="XP_026550192.1"/>
    </source>
</evidence>